<feature type="domain" description="PIN" evidence="2">
    <location>
        <begin position="5"/>
        <end position="64"/>
    </location>
</feature>
<feature type="region of interest" description="Disordered" evidence="1">
    <location>
        <begin position="1"/>
        <end position="21"/>
    </location>
</feature>
<dbReference type="Pfam" id="PF10130">
    <property type="entry name" value="PIN_2"/>
    <property type="match status" value="1"/>
</dbReference>
<reference evidence="3" key="2">
    <citation type="journal article" date="2012" name="PLoS ONE">
        <title>A Deeply Branching Thermophilic Bacterium with an Ancient Acetyl-CoA Pathway Dominates a Subsurface Ecosystem.</title>
        <authorList>
            <person name="Takami H."/>
            <person name="Noguchi H."/>
            <person name="Takaki Y."/>
            <person name="Uchiyama I."/>
            <person name="Toyoda A."/>
            <person name="Nishi S."/>
            <person name="Chee G.-J."/>
            <person name="Arai W."/>
            <person name="Nunoura T."/>
            <person name="Itoh T."/>
            <person name="Hattori M."/>
            <person name="Takai K."/>
        </authorList>
    </citation>
    <scope>NUCLEOTIDE SEQUENCE</scope>
</reference>
<proteinExistence type="predicted"/>
<evidence type="ECO:0000256" key="1">
    <source>
        <dbReference type="SAM" id="MobiDB-lite"/>
    </source>
</evidence>
<dbReference type="SUPFAM" id="SSF88723">
    <property type="entry name" value="PIN domain-like"/>
    <property type="match status" value="1"/>
</dbReference>
<name>H5S972_9ZZZZ</name>
<dbReference type="InterPro" id="IPR029060">
    <property type="entry name" value="PIN-like_dom_sf"/>
</dbReference>
<evidence type="ECO:0000313" key="3">
    <source>
        <dbReference type="EMBL" id="BAL52708.1"/>
    </source>
</evidence>
<sequence>MPLRVYKPESSKGQRAEAERRIAHRDPDDVEVLALALHLGCPVWTNDADFEEARVECYTTAQLLRKLGV</sequence>
<evidence type="ECO:0000259" key="2">
    <source>
        <dbReference type="Pfam" id="PF10130"/>
    </source>
</evidence>
<organism evidence="3">
    <name type="scientific">uncultured prokaryote</name>
    <dbReference type="NCBI Taxonomy" id="198431"/>
    <lineage>
        <taxon>unclassified sequences</taxon>
        <taxon>environmental samples</taxon>
    </lineage>
</organism>
<accession>H5S972</accession>
<protein>
    <submittedName>
        <fullName evidence="3">PilT domain-containing protein</fullName>
    </submittedName>
</protein>
<dbReference type="InterPro" id="IPR002716">
    <property type="entry name" value="PIN_dom"/>
</dbReference>
<dbReference type="AlphaFoldDB" id="H5S972"/>
<dbReference type="EMBL" id="AP011637">
    <property type="protein sequence ID" value="BAL52708.1"/>
    <property type="molecule type" value="Genomic_DNA"/>
</dbReference>
<reference evidence="3" key="1">
    <citation type="journal article" date="2005" name="Environ. Microbiol.">
        <title>Genetic and functional properties of uncultivated thermophilic crenarchaeotes from a subsurface gold mine as revealed by analysis of genome fragments.</title>
        <authorList>
            <person name="Nunoura T."/>
            <person name="Hirayama H."/>
            <person name="Takami H."/>
            <person name="Oida H."/>
            <person name="Nishi S."/>
            <person name="Shimamura S."/>
            <person name="Suzuki Y."/>
            <person name="Inagaki F."/>
            <person name="Takai K."/>
            <person name="Nealson K.H."/>
            <person name="Horikoshi K."/>
        </authorList>
    </citation>
    <scope>NUCLEOTIDE SEQUENCE</scope>
</reference>
<gene>
    <name evidence="3" type="ORF">HGMM_F03A04C31</name>
</gene>